<sequence>MRIGNVSVNVRNKYHNRKTKGFDSAKEWRRNQELEALQRAGEISELNRQVPFVLMPSYTIADETTRQGFRTVREIRYIADFTYRLKNGKKIIEDVKGIQTEVFKIKRKLLERKIALGVIEGEFRIY</sequence>
<dbReference type="EMBL" id="NDYQ01000020">
    <property type="protein sequence ID" value="OUT16109.1"/>
    <property type="molecule type" value="Genomic_DNA"/>
</dbReference>
<evidence type="ECO:0000313" key="1">
    <source>
        <dbReference type="EMBL" id="OUT16109.1"/>
    </source>
</evidence>
<gene>
    <name evidence="1" type="ORF">B9N60_09900</name>
</gene>
<protein>
    <recommendedName>
        <fullName evidence="3">DUF1064 domain-containing protein</fullName>
    </recommendedName>
</protein>
<accession>A0A1Y5N6G5</accession>
<comment type="caution">
    <text evidence="1">The sequence shown here is derived from an EMBL/GenBank/DDBJ whole genome shotgun (WGS) entry which is preliminary data.</text>
</comment>
<evidence type="ECO:0000313" key="2">
    <source>
        <dbReference type="Proteomes" id="UP000195893"/>
    </source>
</evidence>
<name>A0A1Y5N6G5_9BACT</name>
<evidence type="ECO:0008006" key="3">
    <source>
        <dbReference type="Google" id="ProtNLM"/>
    </source>
</evidence>
<dbReference type="RefSeq" id="WP_087582238.1">
    <property type="nucleotide sequence ID" value="NZ_NDYQ01000020.1"/>
</dbReference>
<dbReference type="AlphaFoldDB" id="A0A1Y5N6G5"/>
<dbReference type="Pfam" id="PF06356">
    <property type="entry name" value="DUF1064"/>
    <property type="match status" value="1"/>
</dbReference>
<proteinExistence type="predicted"/>
<reference evidence="1 2" key="1">
    <citation type="submission" date="2017-04" db="EMBL/GenBank/DDBJ databases">
        <title>Complete genome of Campylobacter concisus ATCC 33237T and draft genomes for an additional eight well characterized C. concisus strains.</title>
        <authorList>
            <person name="Cornelius A.J."/>
            <person name="Miller W.G."/>
            <person name="Lastovica A.J."/>
            <person name="On S.L."/>
            <person name="French N.P."/>
            <person name="Vandenberg O."/>
            <person name="Biggs P.J."/>
        </authorList>
    </citation>
    <scope>NUCLEOTIDE SEQUENCE [LARGE SCALE GENOMIC DNA]</scope>
    <source>
        <strain evidence="1 2">Lasto127.99</strain>
    </source>
</reference>
<dbReference type="Proteomes" id="UP000195893">
    <property type="component" value="Unassembled WGS sequence"/>
</dbReference>
<organism evidence="1 2">
    <name type="scientific">Campylobacter concisus</name>
    <dbReference type="NCBI Taxonomy" id="199"/>
    <lineage>
        <taxon>Bacteria</taxon>
        <taxon>Pseudomonadati</taxon>
        <taxon>Campylobacterota</taxon>
        <taxon>Epsilonproteobacteria</taxon>
        <taxon>Campylobacterales</taxon>
        <taxon>Campylobacteraceae</taxon>
        <taxon>Campylobacter</taxon>
    </lineage>
</organism>
<dbReference type="InterPro" id="IPR009414">
    <property type="entry name" value="DUF1064"/>
</dbReference>